<evidence type="ECO:0000256" key="2">
    <source>
        <dbReference type="ARBA" id="ARBA00022741"/>
    </source>
</evidence>
<proteinExistence type="inferred from homology"/>
<dbReference type="GO" id="GO:0046872">
    <property type="term" value="F:metal ion binding"/>
    <property type="evidence" value="ECO:0007669"/>
    <property type="project" value="UniProtKB-KW"/>
</dbReference>
<keyword evidence="5" id="KW-0460">Magnesium</keyword>
<dbReference type="EC" id="6.3.3.2" evidence="5"/>
<gene>
    <name evidence="7" type="ORF">C2L80_12740</name>
</gene>
<keyword evidence="5" id="KW-0479">Metal-binding</keyword>
<dbReference type="InterPro" id="IPR024185">
    <property type="entry name" value="FTHF_cligase-like_sf"/>
</dbReference>
<dbReference type="GO" id="GO:0035999">
    <property type="term" value="P:tetrahydrofolate interconversion"/>
    <property type="evidence" value="ECO:0007669"/>
    <property type="project" value="TreeGrafter"/>
</dbReference>
<comment type="cofactor">
    <cofactor evidence="5">
        <name>Mg(2+)</name>
        <dbReference type="ChEBI" id="CHEBI:18420"/>
    </cofactor>
</comment>
<dbReference type="PANTHER" id="PTHR23407:SF1">
    <property type="entry name" value="5-FORMYLTETRAHYDROFOLATE CYCLO-LIGASE"/>
    <property type="match status" value="1"/>
</dbReference>
<evidence type="ECO:0000256" key="5">
    <source>
        <dbReference type="RuleBase" id="RU361279"/>
    </source>
</evidence>
<keyword evidence="8" id="KW-1185">Reference proteome</keyword>
<keyword evidence="2 4" id="KW-0547">Nucleotide-binding</keyword>
<keyword evidence="7" id="KW-0436">Ligase</keyword>
<feature type="binding site" evidence="4">
    <location>
        <begin position="185"/>
        <end position="193"/>
    </location>
    <ligand>
        <name>ATP</name>
        <dbReference type="ChEBI" id="CHEBI:30616"/>
    </ligand>
</feature>
<sequence length="234" mass="25746">MPERFTQSARARKARPVASSAPDDILPSMNEKALLRAEVLARRDAIPLEERTRRSETICHALAQLVASSCVCDAYAADSGAPVIAVYAAMRSEVNVDPFVSAAYAQGWVVCFPCMVLDDGEQRACMEFYRVSPRRMAHAREAFLSHPLRRFSRDALESEGYEPVNPHDLDVVAVPLVAFDDAGGRLGYGGGNYDRLLPRLRPDALAVGVAFEEQRVEAVPRDPHDALLPRVVRG</sequence>
<protein>
    <recommendedName>
        <fullName evidence="5">5-formyltetrahydrofolate cyclo-ligase</fullName>
        <ecNumber evidence="5">6.3.3.2</ecNumber>
    </recommendedName>
</protein>
<name>A0A2K2U1V5_9ACTN</name>
<dbReference type="GO" id="GO:0030272">
    <property type="term" value="F:5-formyltetrahydrofolate cyclo-ligase activity"/>
    <property type="evidence" value="ECO:0007669"/>
    <property type="project" value="UniProtKB-EC"/>
</dbReference>
<feature type="binding site" evidence="4">
    <location>
        <position position="93"/>
    </location>
    <ligand>
        <name>substrate</name>
    </ligand>
</feature>
<dbReference type="InterPro" id="IPR002698">
    <property type="entry name" value="FTHF_cligase"/>
</dbReference>
<evidence type="ECO:0000256" key="1">
    <source>
        <dbReference type="ARBA" id="ARBA00010638"/>
    </source>
</evidence>
<dbReference type="PIRSF" id="PIRSF006806">
    <property type="entry name" value="FTHF_cligase"/>
    <property type="match status" value="1"/>
</dbReference>
<dbReference type="Gene3D" id="3.40.50.10420">
    <property type="entry name" value="NagB/RpiA/CoA transferase-like"/>
    <property type="match status" value="1"/>
</dbReference>
<dbReference type="EMBL" id="PPEL01000121">
    <property type="protein sequence ID" value="PNV64295.1"/>
    <property type="molecule type" value="Genomic_DNA"/>
</dbReference>
<organism evidence="7 8">
    <name type="scientific">Rubneribacter badeniensis</name>
    <dbReference type="NCBI Taxonomy" id="2070688"/>
    <lineage>
        <taxon>Bacteria</taxon>
        <taxon>Bacillati</taxon>
        <taxon>Actinomycetota</taxon>
        <taxon>Coriobacteriia</taxon>
        <taxon>Eggerthellales</taxon>
        <taxon>Eggerthellaceae</taxon>
        <taxon>Rubneribacter</taxon>
    </lineage>
</organism>
<dbReference type="PANTHER" id="PTHR23407">
    <property type="entry name" value="ATPASE INHIBITOR/5-FORMYLTETRAHYDROFOLATE CYCLO-LIGASE"/>
    <property type="match status" value="1"/>
</dbReference>
<dbReference type="SUPFAM" id="SSF100950">
    <property type="entry name" value="NagB/RpiA/CoA transferase-like"/>
    <property type="match status" value="1"/>
</dbReference>
<feature type="region of interest" description="Disordered" evidence="6">
    <location>
        <begin position="1"/>
        <end position="24"/>
    </location>
</feature>
<evidence type="ECO:0000313" key="8">
    <source>
        <dbReference type="Proteomes" id="UP000236488"/>
    </source>
</evidence>
<evidence type="ECO:0000313" key="7">
    <source>
        <dbReference type="EMBL" id="PNV64295.1"/>
    </source>
</evidence>
<dbReference type="AlphaFoldDB" id="A0A2K2U1V5"/>
<dbReference type="Pfam" id="PF01812">
    <property type="entry name" value="5-FTHF_cyc-lig"/>
    <property type="match status" value="1"/>
</dbReference>
<dbReference type="GO" id="GO:0005524">
    <property type="term" value="F:ATP binding"/>
    <property type="evidence" value="ECO:0007669"/>
    <property type="project" value="UniProtKB-KW"/>
</dbReference>
<dbReference type="Proteomes" id="UP000236488">
    <property type="component" value="Unassembled WGS sequence"/>
</dbReference>
<dbReference type="NCBIfam" id="TIGR02727">
    <property type="entry name" value="MTHFS_bact"/>
    <property type="match status" value="1"/>
</dbReference>
<dbReference type="InterPro" id="IPR037171">
    <property type="entry name" value="NagB/RpiA_transferase-like"/>
</dbReference>
<evidence type="ECO:0000256" key="6">
    <source>
        <dbReference type="SAM" id="MobiDB-lite"/>
    </source>
</evidence>
<evidence type="ECO:0000256" key="4">
    <source>
        <dbReference type="PIRSR" id="PIRSR006806-1"/>
    </source>
</evidence>
<evidence type="ECO:0000256" key="3">
    <source>
        <dbReference type="ARBA" id="ARBA00022840"/>
    </source>
</evidence>
<comment type="similarity">
    <text evidence="1 5">Belongs to the 5-formyltetrahydrofolate cyclo-ligase family.</text>
</comment>
<reference evidence="7 8" key="1">
    <citation type="journal article" date="2018" name="Int. J. Syst. Evol. Microbiol.">
        <title>Rubneribacter badeniensis gen. nov., sp. nov. and Enteroscipio rubneri gen. nov., sp. nov., new members of the Eggerthellaceae isolated from human faeces.</title>
        <authorList>
            <person name="Danylec N."/>
            <person name="Gobl A."/>
            <person name="Stoll D.A."/>
            <person name="Hetzer B."/>
            <person name="Kulling S.E."/>
            <person name="Huch M."/>
        </authorList>
    </citation>
    <scope>NUCLEOTIDE SEQUENCE [LARGE SCALE GENOMIC DNA]</scope>
    <source>
        <strain evidence="7 8">ResAG-85</strain>
    </source>
</reference>
<accession>A0A2K2U1V5</accession>
<dbReference type="GO" id="GO:0009396">
    <property type="term" value="P:folic acid-containing compound biosynthetic process"/>
    <property type="evidence" value="ECO:0007669"/>
    <property type="project" value="TreeGrafter"/>
</dbReference>
<feature type="binding site" evidence="4">
    <location>
        <begin position="32"/>
        <end position="36"/>
    </location>
    <ligand>
        <name>ATP</name>
        <dbReference type="ChEBI" id="CHEBI:30616"/>
    </ligand>
</feature>
<comment type="catalytic activity">
    <reaction evidence="5">
        <text>(6S)-5-formyl-5,6,7,8-tetrahydrofolate + ATP = (6R)-5,10-methenyltetrahydrofolate + ADP + phosphate</text>
        <dbReference type="Rhea" id="RHEA:10488"/>
        <dbReference type="ChEBI" id="CHEBI:30616"/>
        <dbReference type="ChEBI" id="CHEBI:43474"/>
        <dbReference type="ChEBI" id="CHEBI:57455"/>
        <dbReference type="ChEBI" id="CHEBI:57457"/>
        <dbReference type="ChEBI" id="CHEBI:456216"/>
        <dbReference type="EC" id="6.3.3.2"/>
    </reaction>
</comment>
<keyword evidence="3 4" id="KW-0067">ATP-binding</keyword>
<comment type="caution">
    <text evidence="7">The sequence shown here is derived from an EMBL/GenBank/DDBJ whole genome shotgun (WGS) entry which is preliminary data.</text>
</comment>